<keyword evidence="1" id="KW-1133">Transmembrane helix</keyword>
<proteinExistence type="predicted"/>
<evidence type="ECO:0000256" key="1">
    <source>
        <dbReference type="SAM" id="Phobius"/>
    </source>
</evidence>
<dbReference type="EMBL" id="FP929050">
    <property type="protein sequence ID" value="CBL13529.1"/>
    <property type="molecule type" value="Genomic_DNA"/>
</dbReference>
<organism evidence="2 3">
    <name type="scientific">Roseburia intestinalis XB6B4</name>
    <dbReference type="NCBI Taxonomy" id="718255"/>
    <lineage>
        <taxon>Bacteria</taxon>
        <taxon>Bacillati</taxon>
        <taxon>Bacillota</taxon>
        <taxon>Clostridia</taxon>
        <taxon>Lachnospirales</taxon>
        <taxon>Lachnospiraceae</taxon>
        <taxon>Roseburia</taxon>
    </lineage>
</organism>
<accession>D4L1N9</accession>
<gene>
    <name evidence="2" type="ORF">RO1_32010</name>
</gene>
<reference evidence="2 3" key="2">
    <citation type="submission" date="2010-03" db="EMBL/GenBank/DDBJ databases">
        <authorList>
            <person name="Pajon A."/>
        </authorList>
    </citation>
    <scope>NUCLEOTIDE SEQUENCE [LARGE SCALE GENOMIC DNA]</scope>
    <source>
        <strain evidence="2 3">XB6B4</strain>
    </source>
</reference>
<feature type="transmembrane region" description="Helical" evidence="1">
    <location>
        <begin position="80"/>
        <end position="100"/>
    </location>
</feature>
<dbReference type="HOGENOM" id="CLU_2261731_0_0_9"/>
<keyword evidence="1" id="KW-0472">Membrane</keyword>
<dbReference type="PATRIC" id="fig|718255.3.peg.525"/>
<dbReference type="KEGG" id="rix:RO1_32010"/>
<sequence length="103" mass="11449">MNKFDKKKRKGYLYAANTGRMGNHRSSWYGPFYCCNREKIQMLLNFMIRIVLGGIGIIYANDFFTSQGIAISVGLNPVSLLTIGILGIGGFALLYGILACKFL</sequence>
<name>D4L1N9_9FIRM</name>
<reference evidence="2 3" key="1">
    <citation type="submission" date="2010-03" db="EMBL/GenBank/DDBJ databases">
        <title>The genome sequence of Roseburia intestinalis XB6B4.</title>
        <authorList>
            <consortium name="metaHIT consortium -- http://www.metahit.eu/"/>
            <person name="Pajon A."/>
            <person name="Turner K."/>
            <person name="Parkhill J."/>
            <person name="Bernalier A."/>
        </authorList>
    </citation>
    <scope>NUCLEOTIDE SEQUENCE [LARGE SCALE GENOMIC DNA]</scope>
    <source>
        <strain evidence="2 3">XB6B4</strain>
    </source>
</reference>
<keyword evidence="1" id="KW-0812">Transmembrane</keyword>
<dbReference type="AlphaFoldDB" id="D4L1N9"/>
<dbReference type="Pfam" id="PF07441">
    <property type="entry name" value="BofA"/>
    <property type="match status" value="1"/>
</dbReference>
<dbReference type="Proteomes" id="UP000008953">
    <property type="component" value="Chromosome"/>
</dbReference>
<evidence type="ECO:0000313" key="2">
    <source>
        <dbReference type="EMBL" id="CBL13529.1"/>
    </source>
</evidence>
<dbReference type="InterPro" id="IPR010001">
    <property type="entry name" value="BofA"/>
</dbReference>
<feature type="transmembrane region" description="Helical" evidence="1">
    <location>
        <begin position="42"/>
        <end position="60"/>
    </location>
</feature>
<dbReference type="RefSeq" id="WP_015521839.1">
    <property type="nucleotide sequence ID" value="NC_021012.1"/>
</dbReference>
<evidence type="ECO:0000313" key="3">
    <source>
        <dbReference type="Proteomes" id="UP000008953"/>
    </source>
</evidence>
<protein>
    <submittedName>
        <fullName evidence="2">SigmaK-factor processing regulatory protein BofA</fullName>
    </submittedName>
</protein>